<evidence type="ECO:0000256" key="1">
    <source>
        <dbReference type="ARBA" id="ARBA00022490"/>
    </source>
</evidence>
<comment type="pathway">
    <text evidence="5">Purine metabolism; XMP biosynthesis via salvage pathway; XMP from xanthine: step 1/1.</text>
</comment>
<evidence type="ECO:0000256" key="4">
    <source>
        <dbReference type="ARBA" id="ARBA00022726"/>
    </source>
</evidence>
<dbReference type="Gene3D" id="3.40.50.2020">
    <property type="match status" value="1"/>
</dbReference>
<gene>
    <name evidence="5" type="primary">xpt</name>
    <name evidence="8" type="ORF">H9861_00755</name>
</gene>
<dbReference type="NCBIfam" id="NF006671">
    <property type="entry name" value="PRK09219.1"/>
    <property type="match status" value="1"/>
</dbReference>
<comment type="similarity">
    <text evidence="5">Belongs to the purine/pyrimidine phosphoribosyltransferase family. Xpt subfamily.</text>
</comment>
<reference evidence="8" key="2">
    <citation type="submission" date="2021-04" db="EMBL/GenBank/DDBJ databases">
        <authorList>
            <person name="Gilroy R."/>
        </authorList>
    </citation>
    <scope>NUCLEOTIDE SEQUENCE</scope>
    <source>
        <strain evidence="8">6627</strain>
    </source>
</reference>
<dbReference type="InterPro" id="IPR000836">
    <property type="entry name" value="PRTase_dom"/>
</dbReference>
<dbReference type="InterPro" id="IPR029057">
    <property type="entry name" value="PRTase-like"/>
</dbReference>
<dbReference type="GO" id="GO:0032265">
    <property type="term" value="P:XMP salvage"/>
    <property type="evidence" value="ECO:0007669"/>
    <property type="project" value="UniProtKB-UniRule"/>
</dbReference>
<accession>A0A9D1UVS5</accession>
<dbReference type="NCBIfam" id="TIGR01744">
    <property type="entry name" value="XPRTase"/>
    <property type="match status" value="1"/>
</dbReference>
<dbReference type="Pfam" id="PF00156">
    <property type="entry name" value="Pribosyltran"/>
    <property type="match status" value="1"/>
</dbReference>
<comment type="subcellular location">
    <subcellularLocation>
        <location evidence="5">Cytoplasm</location>
    </subcellularLocation>
</comment>
<comment type="caution">
    <text evidence="8">The sequence shown here is derived from an EMBL/GenBank/DDBJ whole genome shotgun (WGS) entry which is preliminary data.</text>
</comment>
<dbReference type="GO" id="GO:0046110">
    <property type="term" value="P:xanthine metabolic process"/>
    <property type="evidence" value="ECO:0007669"/>
    <property type="project" value="UniProtKB-UniRule"/>
</dbReference>
<reference evidence="8" key="1">
    <citation type="journal article" date="2021" name="PeerJ">
        <title>Extensive microbial diversity within the chicken gut microbiome revealed by metagenomics and culture.</title>
        <authorList>
            <person name="Gilroy R."/>
            <person name="Ravi A."/>
            <person name="Getino M."/>
            <person name="Pursley I."/>
            <person name="Horton D.L."/>
            <person name="Alikhan N.F."/>
            <person name="Baker D."/>
            <person name="Gharbi K."/>
            <person name="Hall N."/>
            <person name="Watson M."/>
            <person name="Adriaenssens E.M."/>
            <person name="Foster-Nyarko E."/>
            <person name="Jarju S."/>
            <person name="Secka A."/>
            <person name="Antonio M."/>
            <person name="Oren A."/>
            <person name="Chaudhuri R.R."/>
            <person name="La Ragione R."/>
            <person name="Hildebrand F."/>
            <person name="Pallen M.J."/>
        </authorList>
    </citation>
    <scope>NUCLEOTIDE SEQUENCE</scope>
    <source>
        <strain evidence="8">6627</strain>
    </source>
</reference>
<organism evidence="8 9">
    <name type="scientific">Candidatus Ligilactobacillus excrementigallinarum</name>
    <dbReference type="NCBI Taxonomy" id="2838641"/>
    <lineage>
        <taxon>Bacteria</taxon>
        <taxon>Bacillati</taxon>
        <taxon>Bacillota</taxon>
        <taxon>Bacilli</taxon>
        <taxon>Lactobacillales</taxon>
        <taxon>Lactobacillaceae</taxon>
        <taxon>Ligilactobacillus</taxon>
    </lineage>
</organism>
<dbReference type="AlphaFoldDB" id="A0A9D1UVS5"/>
<feature type="domain" description="Phosphoribosyltransferase" evidence="7">
    <location>
        <begin position="32"/>
        <end position="147"/>
    </location>
</feature>
<evidence type="ECO:0000313" key="8">
    <source>
        <dbReference type="EMBL" id="HIX01274.1"/>
    </source>
</evidence>
<evidence type="ECO:0000256" key="6">
    <source>
        <dbReference type="NCBIfam" id="TIGR01744"/>
    </source>
</evidence>
<dbReference type="SUPFAM" id="SSF53271">
    <property type="entry name" value="PRTase-like"/>
    <property type="match status" value="1"/>
</dbReference>
<dbReference type="EMBL" id="DXFP01000007">
    <property type="protein sequence ID" value="HIX01274.1"/>
    <property type="molecule type" value="Genomic_DNA"/>
</dbReference>
<feature type="binding site" evidence="5">
    <location>
        <position position="20"/>
    </location>
    <ligand>
        <name>xanthine</name>
        <dbReference type="ChEBI" id="CHEBI:17712"/>
    </ligand>
</feature>
<dbReference type="InterPro" id="IPR050118">
    <property type="entry name" value="Pur/Pyrimidine_PRTase"/>
</dbReference>
<keyword evidence="2 5" id="KW-0328">Glycosyltransferase</keyword>
<feature type="binding site" evidence="5">
    <location>
        <position position="27"/>
    </location>
    <ligand>
        <name>xanthine</name>
        <dbReference type="ChEBI" id="CHEBI:17712"/>
    </ligand>
</feature>
<evidence type="ECO:0000313" key="9">
    <source>
        <dbReference type="Proteomes" id="UP000823963"/>
    </source>
</evidence>
<dbReference type="Proteomes" id="UP000823963">
    <property type="component" value="Unassembled WGS sequence"/>
</dbReference>
<evidence type="ECO:0000256" key="5">
    <source>
        <dbReference type="HAMAP-Rule" id="MF_01184"/>
    </source>
</evidence>
<keyword evidence="3 5" id="KW-0808">Transferase</keyword>
<dbReference type="PANTHER" id="PTHR43864">
    <property type="entry name" value="HYPOXANTHINE/GUANINE PHOSPHORIBOSYLTRANSFERASE"/>
    <property type="match status" value="1"/>
</dbReference>
<comment type="subunit">
    <text evidence="5">Homodimer.</text>
</comment>
<dbReference type="GO" id="GO:0006166">
    <property type="term" value="P:purine ribonucleoside salvage"/>
    <property type="evidence" value="ECO:0007669"/>
    <property type="project" value="UniProtKB-KW"/>
</dbReference>
<keyword evidence="4 5" id="KW-0660">Purine salvage</keyword>
<dbReference type="GO" id="GO:0000310">
    <property type="term" value="F:xanthine phosphoribosyltransferase activity"/>
    <property type="evidence" value="ECO:0007669"/>
    <property type="project" value="UniProtKB-UniRule"/>
</dbReference>
<protein>
    <recommendedName>
        <fullName evidence="5 6">Xanthine phosphoribosyltransferase</fullName>
        <shortName evidence="5">XPRTase</shortName>
        <ecNumber evidence="5 6">2.4.2.22</ecNumber>
    </recommendedName>
</protein>
<evidence type="ECO:0000256" key="2">
    <source>
        <dbReference type="ARBA" id="ARBA00022676"/>
    </source>
</evidence>
<keyword evidence="1 5" id="KW-0963">Cytoplasm</keyword>
<comment type="catalytic activity">
    <reaction evidence="5">
        <text>XMP + diphosphate = xanthine + 5-phospho-alpha-D-ribose 1-diphosphate</text>
        <dbReference type="Rhea" id="RHEA:10800"/>
        <dbReference type="ChEBI" id="CHEBI:17712"/>
        <dbReference type="ChEBI" id="CHEBI:33019"/>
        <dbReference type="ChEBI" id="CHEBI:57464"/>
        <dbReference type="ChEBI" id="CHEBI:58017"/>
        <dbReference type="EC" id="2.4.2.22"/>
    </reaction>
</comment>
<dbReference type="HAMAP" id="MF_01184">
    <property type="entry name" value="XPRTase"/>
    <property type="match status" value="1"/>
</dbReference>
<proteinExistence type="inferred from homology"/>
<dbReference type="InterPro" id="IPR010079">
    <property type="entry name" value="Xanthine_PRibTrfase"/>
</dbReference>
<name>A0A9D1UVS5_9LACO</name>
<evidence type="ECO:0000259" key="7">
    <source>
        <dbReference type="Pfam" id="PF00156"/>
    </source>
</evidence>
<dbReference type="CDD" id="cd06223">
    <property type="entry name" value="PRTases_typeI"/>
    <property type="match status" value="1"/>
</dbReference>
<feature type="binding site" evidence="5">
    <location>
        <position position="156"/>
    </location>
    <ligand>
        <name>xanthine</name>
        <dbReference type="ChEBI" id="CHEBI:17712"/>
    </ligand>
</feature>
<feature type="binding site" evidence="5">
    <location>
        <begin position="128"/>
        <end position="132"/>
    </location>
    <ligand>
        <name>5-phospho-alpha-D-ribose 1-diphosphate</name>
        <dbReference type="ChEBI" id="CHEBI:58017"/>
    </ligand>
</feature>
<dbReference type="EC" id="2.4.2.22" evidence="5 6"/>
<sequence length="191" mass="21255">MESLKQRIQADGIVLPGNILKVNSFLNHQIDPILMQEIGMKFKQIFDDQPINKILTIEASGIAPALMTGLAFQVPVVFARKSKSSTLDSENYHAEVISYTKHTTNQILVDQKFLNDNDHVLIIDDFLANGEAVHGLIEICKQAQCTLDGIGIVIEKAFQPGGQQLRQEGYPLYSLVRIKSLADGKVTFMEE</sequence>
<comment type="function">
    <text evidence="5">Converts the preformed base xanthine, a product of nucleic acid breakdown, to xanthosine 5'-monophosphate (XMP), so it can be reused for RNA or DNA synthesis.</text>
</comment>
<evidence type="ECO:0000256" key="3">
    <source>
        <dbReference type="ARBA" id="ARBA00022679"/>
    </source>
</evidence>
<dbReference type="PANTHER" id="PTHR43864:SF1">
    <property type="entry name" value="XANTHINE PHOSPHORIBOSYLTRANSFERASE"/>
    <property type="match status" value="1"/>
</dbReference>
<dbReference type="GO" id="GO:0005737">
    <property type="term" value="C:cytoplasm"/>
    <property type="evidence" value="ECO:0007669"/>
    <property type="project" value="UniProtKB-SubCell"/>
</dbReference>